<dbReference type="Pfam" id="PF04341">
    <property type="entry name" value="DUF485"/>
    <property type="match status" value="1"/>
</dbReference>
<comment type="caution">
    <text evidence="2">The sequence shown here is derived from an EMBL/GenBank/DDBJ whole genome shotgun (WGS) entry which is preliminary data.</text>
</comment>
<gene>
    <name evidence="2" type="ORF">PZA18_14955</name>
</gene>
<keyword evidence="1" id="KW-1133">Transmembrane helix</keyword>
<dbReference type="RefSeq" id="WP_284101663.1">
    <property type="nucleotide sequence ID" value="NZ_JARRAF010000018.1"/>
</dbReference>
<keyword evidence="1" id="KW-0472">Membrane</keyword>
<evidence type="ECO:0000313" key="3">
    <source>
        <dbReference type="Proteomes" id="UP001172778"/>
    </source>
</evidence>
<organism evidence="2 3">
    <name type="scientific">Parachitinimonas caeni</name>
    <dbReference type="NCBI Taxonomy" id="3031301"/>
    <lineage>
        <taxon>Bacteria</taxon>
        <taxon>Pseudomonadati</taxon>
        <taxon>Pseudomonadota</taxon>
        <taxon>Betaproteobacteria</taxon>
        <taxon>Neisseriales</taxon>
        <taxon>Chitinibacteraceae</taxon>
        <taxon>Parachitinimonas</taxon>
    </lineage>
</organism>
<feature type="transmembrane region" description="Helical" evidence="1">
    <location>
        <begin position="58"/>
        <end position="82"/>
    </location>
</feature>
<reference evidence="2" key="1">
    <citation type="submission" date="2023-03" db="EMBL/GenBank/DDBJ databases">
        <title>Chitinimonas shenzhenensis gen. nov., sp. nov., a novel member of family Burkholderiaceae isolated from activated sludge collected in Shen Zhen, China.</title>
        <authorList>
            <person name="Wang X."/>
        </authorList>
    </citation>
    <scope>NUCLEOTIDE SEQUENCE</scope>
    <source>
        <strain evidence="2">DQS-5</strain>
    </source>
</reference>
<evidence type="ECO:0000313" key="2">
    <source>
        <dbReference type="EMBL" id="MDK2125353.1"/>
    </source>
</evidence>
<dbReference type="EMBL" id="JARRAF010000018">
    <property type="protein sequence ID" value="MDK2125353.1"/>
    <property type="molecule type" value="Genomic_DNA"/>
</dbReference>
<dbReference type="InterPro" id="IPR052959">
    <property type="entry name" value="Inner_membrane_assoc"/>
</dbReference>
<dbReference type="PANTHER" id="PTHR38598">
    <property type="entry name" value="INNER MEMBRANE PROTEIN YJCH"/>
    <property type="match status" value="1"/>
</dbReference>
<keyword evidence="3" id="KW-1185">Reference proteome</keyword>
<dbReference type="PANTHER" id="PTHR38598:SF1">
    <property type="entry name" value="INNER MEMBRANE PROTEIN YJCH"/>
    <property type="match status" value="1"/>
</dbReference>
<evidence type="ECO:0000256" key="1">
    <source>
        <dbReference type="SAM" id="Phobius"/>
    </source>
</evidence>
<sequence length="102" mass="11427">MNDDLMRRIQANPRFTELVSKRSRFSWKLSLTMLAIYYGFILVVAFDPKLLGTSLAGGTVTLGIPVGIFVIVSAFVLTGIYVRRANSEFDALNRQIVEEAQQ</sequence>
<name>A0ABT7DZ76_9NEIS</name>
<proteinExistence type="predicted"/>
<accession>A0ABT7DZ76</accession>
<feature type="transmembrane region" description="Helical" evidence="1">
    <location>
        <begin position="29"/>
        <end position="46"/>
    </location>
</feature>
<protein>
    <submittedName>
        <fullName evidence="2">DUF485 domain-containing protein</fullName>
    </submittedName>
</protein>
<keyword evidence="1" id="KW-0812">Transmembrane</keyword>
<dbReference type="InterPro" id="IPR007436">
    <property type="entry name" value="DUF485"/>
</dbReference>
<dbReference type="Proteomes" id="UP001172778">
    <property type="component" value="Unassembled WGS sequence"/>
</dbReference>